<evidence type="ECO:0000313" key="2">
    <source>
        <dbReference type="EMBL" id="KAK7199937.1"/>
    </source>
</evidence>
<feature type="compositionally biased region" description="Low complexity" evidence="1">
    <location>
        <begin position="517"/>
        <end position="531"/>
    </location>
</feature>
<dbReference type="AlphaFoldDB" id="A0AAW0F0B1"/>
<evidence type="ECO:0000313" key="3">
    <source>
        <dbReference type="Proteomes" id="UP001430356"/>
    </source>
</evidence>
<evidence type="ECO:0000256" key="1">
    <source>
        <dbReference type="SAM" id="MobiDB-lite"/>
    </source>
</evidence>
<comment type="caution">
    <text evidence="2">The sequence shown here is derived from an EMBL/GenBank/DDBJ whole genome shotgun (WGS) entry which is preliminary data.</text>
</comment>
<proteinExistence type="predicted"/>
<feature type="compositionally biased region" description="Basic residues" evidence="1">
    <location>
        <begin position="482"/>
        <end position="494"/>
    </location>
</feature>
<gene>
    <name evidence="2" type="ORF">NESM_000042000</name>
</gene>
<organism evidence="2 3">
    <name type="scientific">Novymonas esmeraldas</name>
    <dbReference type="NCBI Taxonomy" id="1808958"/>
    <lineage>
        <taxon>Eukaryota</taxon>
        <taxon>Discoba</taxon>
        <taxon>Euglenozoa</taxon>
        <taxon>Kinetoplastea</taxon>
        <taxon>Metakinetoplastina</taxon>
        <taxon>Trypanosomatida</taxon>
        <taxon>Trypanosomatidae</taxon>
        <taxon>Novymonas</taxon>
    </lineage>
</organism>
<accession>A0AAW0F0B1</accession>
<keyword evidence="3" id="KW-1185">Reference proteome</keyword>
<feature type="region of interest" description="Disordered" evidence="1">
    <location>
        <begin position="399"/>
        <end position="445"/>
    </location>
</feature>
<sequence length="587" mass="61914">MEAVFYNHATTSTAARRDDLRRALQAFLADAASRSAVHLIGLFVRIPTPSTVTAASAKSAKRSAAAQKLAWCAKEADRRLHDASEDAAELNSWIVHGELGARARPRAPRAAATAVSGISVVPVAFLEPHTRDDLTVYESWQRCAEVCTGGAPSRAPSRATQMFSPLRHASLVALSLGSPSLLLSWTARSSPCHLDSLLLPHQSLLLDMSWWVDPTHGDAADAVGRVSAVALRDVFVHDVQPCLRLPKGDSRCALWIAYAVLTASLHPDTSSRRRGGGGGGGGAGEEEAAAAGAALAATYKRLRELLSSLHVSDAGGAVGRTRLLRVLLGYGGPSAALHRELVRSRGLRDAVAQAPVDAALLQTRSLVDIHALFGVLAGQESVNMYSEAAAFVRTARRRASAGRGSQQRHQRVAIQSSRVQVAASPPSPSPNAASGTPPPKVAVRDGGCTFVEHGAKMLARKLRLLERKRLGKTSKRGDHVRPRTKAARRVRRQLRTQDSGADQGGSVLARAVERAGRAPAAKVATAKAPRAGVKRRREAAPPQPSSTATTAPPLSKQRRAEAAPETPSAPRAGDTALSWSEDVAGGG</sequence>
<dbReference type="Proteomes" id="UP001430356">
    <property type="component" value="Unassembled WGS sequence"/>
</dbReference>
<name>A0AAW0F0B1_9TRYP</name>
<protein>
    <submittedName>
        <fullName evidence="2">Uncharacterized protein</fullName>
    </submittedName>
</protein>
<reference evidence="2 3" key="1">
    <citation type="journal article" date="2021" name="MBio">
        <title>A New Model Trypanosomatid, Novymonas esmeraldas: Genomic Perception of Its 'Candidatus Pandoraea novymonadis' Endosymbiont.</title>
        <authorList>
            <person name="Zakharova A."/>
            <person name="Saura A."/>
            <person name="Butenko A."/>
            <person name="Podesvova L."/>
            <person name="Warmusova S."/>
            <person name="Kostygov A.Y."/>
            <person name="Nenarokova A."/>
            <person name="Lukes J."/>
            <person name="Opperdoes F.R."/>
            <person name="Yurchenko V."/>
        </authorList>
    </citation>
    <scope>NUCLEOTIDE SEQUENCE [LARGE SCALE GENOMIC DNA]</scope>
    <source>
        <strain evidence="2 3">E262AT.01</strain>
    </source>
</reference>
<feature type="compositionally biased region" description="Basic residues" evidence="1">
    <location>
        <begin position="399"/>
        <end position="411"/>
    </location>
</feature>
<feature type="region of interest" description="Disordered" evidence="1">
    <location>
        <begin position="467"/>
        <end position="587"/>
    </location>
</feature>
<dbReference type="EMBL" id="JAECZO010000002">
    <property type="protein sequence ID" value="KAK7199937.1"/>
    <property type="molecule type" value="Genomic_DNA"/>
</dbReference>
<feature type="compositionally biased region" description="Low complexity" evidence="1">
    <location>
        <begin position="545"/>
        <end position="555"/>
    </location>
</feature>